<dbReference type="OrthoDB" id="3485964at2759"/>
<keyword evidence="3" id="KW-1185">Reference proteome</keyword>
<dbReference type="EMBL" id="CAJHIA010000010">
    <property type="protein sequence ID" value="CAD6443522.1"/>
    <property type="molecule type" value="Genomic_DNA"/>
</dbReference>
<accession>A0A8H2ZLQ0</accession>
<dbReference type="AlphaFoldDB" id="A0A8H2ZLQ0"/>
<name>A0A8H2ZLQ0_9HELO</name>
<evidence type="ECO:0000313" key="3">
    <source>
        <dbReference type="Proteomes" id="UP000624404"/>
    </source>
</evidence>
<gene>
    <name evidence="2" type="ORF">SCLTRI_LOCUS3314</name>
</gene>
<comment type="caution">
    <text evidence="2">The sequence shown here is derived from an EMBL/GenBank/DDBJ whole genome shotgun (WGS) entry which is preliminary data.</text>
</comment>
<organism evidence="2 3">
    <name type="scientific">Sclerotinia trifoliorum</name>
    <dbReference type="NCBI Taxonomy" id="28548"/>
    <lineage>
        <taxon>Eukaryota</taxon>
        <taxon>Fungi</taxon>
        <taxon>Dikarya</taxon>
        <taxon>Ascomycota</taxon>
        <taxon>Pezizomycotina</taxon>
        <taxon>Leotiomycetes</taxon>
        <taxon>Helotiales</taxon>
        <taxon>Sclerotiniaceae</taxon>
        <taxon>Sclerotinia</taxon>
    </lineage>
</organism>
<dbReference type="Proteomes" id="UP000624404">
    <property type="component" value="Unassembled WGS sequence"/>
</dbReference>
<protein>
    <submittedName>
        <fullName evidence="2">B7b3b32f-562d-4d73-9a99-8e4132b54bf0-CDS</fullName>
    </submittedName>
</protein>
<reference evidence="2" key="1">
    <citation type="submission" date="2020-10" db="EMBL/GenBank/DDBJ databases">
        <authorList>
            <person name="Kusch S."/>
        </authorList>
    </citation>
    <scope>NUCLEOTIDE SEQUENCE</scope>
    <source>
        <strain evidence="2">SwB9</strain>
    </source>
</reference>
<feature type="region of interest" description="Disordered" evidence="1">
    <location>
        <begin position="1"/>
        <end position="54"/>
    </location>
</feature>
<evidence type="ECO:0000313" key="2">
    <source>
        <dbReference type="EMBL" id="CAD6443522.1"/>
    </source>
</evidence>
<proteinExistence type="predicted"/>
<sequence>MIHLRRDALEIDDDFPSITQSEERNRQPILADEPEMADEAPSAAQPDERHRRPIQLVEPEIADELPSVVRPEEIITPIPQANTLSQETANVTYYCRVLQSEERNTPSPEPIMPGRESVDDDVYIRNAYQQAERNNTPSEDRIMLSRDVPDELPPSIRYGLQLRDTSNPEPDSPKLSIIDTKQLSHFNDLSDNYLELIEFQDAMHSKLGIWESLHEDLRTEFEARVHRIPGLSKFSLPYRERQKYERSTFRPLDAKDERRCECAGCFNVLASQHANAVRVSNIILDERSLLKKEHLELLEEFETFLNHRKALIASIPITRMEWDVDMVFKSS</sequence>
<evidence type="ECO:0000256" key="1">
    <source>
        <dbReference type="SAM" id="MobiDB-lite"/>
    </source>
</evidence>